<evidence type="ECO:0000313" key="1">
    <source>
        <dbReference type="EMBL" id="CAH2207994.1"/>
    </source>
</evidence>
<proteinExistence type="predicted"/>
<sequence>QNTLVTTPFLTAGTRQQRKYNGERAAASSVLLLPSTAIDNPSLPSVVVMGKSSRWERPLVQQWAVIGC</sequence>
<dbReference type="Proteomes" id="UP000838756">
    <property type="component" value="Unassembled WGS sequence"/>
</dbReference>
<feature type="non-terminal residue" evidence="1">
    <location>
        <position position="1"/>
    </location>
</feature>
<keyword evidence="2" id="KW-1185">Reference proteome</keyword>
<dbReference type="EMBL" id="CAKXAJ010001886">
    <property type="protein sequence ID" value="CAH2207994.1"/>
    <property type="molecule type" value="Genomic_DNA"/>
</dbReference>
<organism evidence="1 2">
    <name type="scientific">Pararge aegeria aegeria</name>
    <dbReference type="NCBI Taxonomy" id="348720"/>
    <lineage>
        <taxon>Eukaryota</taxon>
        <taxon>Metazoa</taxon>
        <taxon>Ecdysozoa</taxon>
        <taxon>Arthropoda</taxon>
        <taxon>Hexapoda</taxon>
        <taxon>Insecta</taxon>
        <taxon>Pterygota</taxon>
        <taxon>Neoptera</taxon>
        <taxon>Endopterygota</taxon>
        <taxon>Lepidoptera</taxon>
        <taxon>Glossata</taxon>
        <taxon>Ditrysia</taxon>
        <taxon>Papilionoidea</taxon>
        <taxon>Nymphalidae</taxon>
        <taxon>Satyrinae</taxon>
        <taxon>Satyrini</taxon>
        <taxon>Parargina</taxon>
        <taxon>Pararge</taxon>
    </lineage>
</organism>
<evidence type="ECO:0000313" key="2">
    <source>
        <dbReference type="Proteomes" id="UP000838756"/>
    </source>
</evidence>
<reference evidence="1" key="1">
    <citation type="submission" date="2022-03" db="EMBL/GenBank/DDBJ databases">
        <authorList>
            <person name="Lindestad O."/>
        </authorList>
    </citation>
    <scope>NUCLEOTIDE SEQUENCE</scope>
</reference>
<name>A0A8S4QFF6_9NEOP</name>
<accession>A0A8S4QFF6</accession>
<gene>
    <name evidence="1" type="primary">jg2188</name>
    <name evidence="1" type="ORF">PAEG_LOCUS611</name>
</gene>
<dbReference type="AlphaFoldDB" id="A0A8S4QFF6"/>
<protein>
    <submittedName>
        <fullName evidence="1">Jg2188 protein</fullName>
    </submittedName>
</protein>
<comment type="caution">
    <text evidence="1">The sequence shown here is derived from an EMBL/GenBank/DDBJ whole genome shotgun (WGS) entry which is preliminary data.</text>
</comment>